<dbReference type="InterPro" id="IPR036890">
    <property type="entry name" value="HATPase_C_sf"/>
</dbReference>
<accession>A0A3E4W1Q8</accession>
<dbReference type="Gene3D" id="3.30.565.10">
    <property type="entry name" value="Histidine kinase-like ATPase, C-terminal domain"/>
    <property type="match status" value="1"/>
</dbReference>
<dbReference type="RefSeq" id="WP_117748360.1">
    <property type="nucleotide sequence ID" value="NZ_QSTF01000047.1"/>
</dbReference>
<proteinExistence type="predicted"/>
<comment type="caution">
    <text evidence="1">The sequence shown here is derived from an EMBL/GenBank/DDBJ whole genome shotgun (WGS) entry which is preliminary data.</text>
</comment>
<keyword evidence="1" id="KW-0547">Nucleotide-binding</keyword>
<dbReference type="SUPFAM" id="SSF55874">
    <property type="entry name" value="ATPase domain of HSP90 chaperone/DNA topoisomerase II/histidine kinase"/>
    <property type="match status" value="1"/>
</dbReference>
<sequence>MSAYKQSIPQADTLMGAMRSMGYSFEAAIADVIDNSISANCNVVKLYFPSEPTDSLVVGILDDGEGMSADVLFEAMRYGSTDSEFERQVNDLGRFGLGMKSASLSQCRVLTVVSLHEGQLSSYSWDFNCIQERKEWIVKELEQTEIKALPYIDSLLKFPHGTLVLWQDFDVLEKTSGGLVYDALVDLKDIVANNLALIFHNFLSARGKDNVKMYVNKGKIKPMDPFLESHPKTTTKKERSIAIRDSKGKERQIWVKPYILPFATDLNDEHRKLIGGIETLRIKQGFYVYRNKRLIIWGTWFGMKPRSELTKNARVRVDIPNSLDDIWSIDIKKQTASIPKQIQRQLRQTVIDAMDISVRKQTHRGRRENVDDIDYIWDRMEGRGKTFYYQINRENKVFQMVRERMSEEDYTLLEILLKEIEQNVPTQQIYIDKSNDAIRQEEPDNRLDEVYQLGVYMVSLAKSFGKKSIPEIVSDLMRTDPFCKYKVIEKKLLENYKDEIK</sequence>
<dbReference type="Pfam" id="PF13589">
    <property type="entry name" value="HATPase_c_3"/>
    <property type="match status" value="1"/>
</dbReference>
<gene>
    <name evidence="1" type="ORF">DXC17_13910</name>
</gene>
<name>A0A3E4W1Q8_9BACT</name>
<keyword evidence="1" id="KW-0067">ATP-binding</keyword>
<evidence type="ECO:0000313" key="1">
    <source>
        <dbReference type="EMBL" id="RGM36102.1"/>
    </source>
</evidence>
<dbReference type="AlphaFoldDB" id="A0A3E4W1Q8"/>
<protein>
    <submittedName>
        <fullName evidence="1">ATP-binding protein</fullName>
    </submittedName>
</protein>
<dbReference type="GO" id="GO:0005524">
    <property type="term" value="F:ATP binding"/>
    <property type="evidence" value="ECO:0007669"/>
    <property type="project" value="UniProtKB-KW"/>
</dbReference>
<reference evidence="1 2" key="1">
    <citation type="submission" date="2018-08" db="EMBL/GenBank/DDBJ databases">
        <title>A genome reference for cultivated species of the human gut microbiota.</title>
        <authorList>
            <person name="Zou Y."/>
            <person name="Xue W."/>
            <person name="Luo G."/>
        </authorList>
    </citation>
    <scope>NUCLEOTIDE SEQUENCE [LARGE SCALE GENOMIC DNA]</scope>
    <source>
        <strain evidence="1 2">OM08-14</strain>
    </source>
</reference>
<dbReference type="Proteomes" id="UP000260780">
    <property type="component" value="Unassembled WGS sequence"/>
</dbReference>
<evidence type="ECO:0000313" key="2">
    <source>
        <dbReference type="Proteomes" id="UP000260780"/>
    </source>
</evidence>
<organism evidence="1 2">
    <name type="scientific">Phocaeicola plebeius</name>
    <dbReference type="NCBI Taxonomy" id="310297"/>
    <lineage>
        <taxon>Bacteria</taxon>
        <taxon>Pseudomonadati</taxon>
        <taxon>Bacteroidota</taxon>
        <taxon>Bacteroidia</taxon>
        <taxon>Bacteroidales</taxon>
        <taxon>Bacteroidaceae</taxon>
        <taxon>Phocaeicola</taxon>
    </lineage>
</organism>
<dbReference type="EMBL" id="QSTF01000047">
    <property type="protein sequence ID" value="RGM36102.1"/>
    <property type="molecule type" value="Genomic_DNA"/>
</dbReference>